<evidence type="ECO:0000313" key="9">
    <source>
        <dbReference type="EMBL" id="GHG29209.1"/>
    </source>
</evidence>
<organism evidence="9 10">
    <name type="scientific">Streptomyces filamentosus</name>
    <name type="common">Streptomyces roseosporus</name>
    <dbReference type="NCBI Taxonomy" id="67294"/>
    <lineage>
        <taxon>Bacteria</taxon>
        <taxon>Bacillati</taxon>
        <taxon>Actinomycetota</taxon>
        <taxon>Actinomycetes</taxon>
        <taxon>Kitasatosporales</taxon>
        <taxon>Streptomycetaceae</taxon>
        <taxon>Streptomyces</taxon>
    </lineage>
</organism>
<dbReference type="EMBL" id="BNBE01000004">
    <property type="protein sequence ID" value="GHG29209.1"/>
    <property type="molecule type" value="Genomic_DNA"/>
</dbReference>
<proteinExistence type="inferred from homology"/>
<evidence type="ECO:0000256" key="2">
    <source>
        <dbReference type="ARBA" id="ARBA00010792"/>
    </source>
</evidence>
<keyword evidence="10" id="KW-1185">Reference proteome</keyword>
<evidence type="ECO:0000256" key="5">
    <source>
        <dbReference type="ARBA" id="ARBA00022989"/>
    </source>
</evidence>
<reference evidence="9" key="1">
    <citation type="journal article" date="2014" name="Int. J. Syst. Evol. Microbiol.">
        <title>Complete genome sequence of Corynebacterium casei LMG S-19264T (=DSM 44701T), isolated from a smear-ripened cheese.</title>
        <authorList>
            <consortium name="US DOE Joint Genome Institute (JGI-PGF)"/>
            <person name="Walter F."/>
            <person name="Albersmeier A."/>
            <person name="Kalinowski J."/>
            <person name="Ruckert C."/>
        </authorList>
    </citation>
    <scope>NUCLEOTIDE SEQUENCE</scope>
    <source>
        <strain evidence="9">JCM 4122</strain>
    </source>
</reference>
<accession>A0A919BYA0</accession>
<feature type="domain" description="VTT" evidence="8">
    <location>
        <begin position="37"/>
        <end position="161"/>
    </location>
</feature>
<evidence type="ECO:0000256" key="7">
    <source>
        <dbReference type="SAM" id="Phobius"/>
    </source>
</evidence>
<comment type="similarity">
    <text evidence="2">Belongs to the DedA family.</text>
</comment>
<feature type="transmembrane region" description="Helical" evidence="7">
    <location>
        <begin position="141"/>
        <end position="164"/>
    </location>
</feature>
<keyword evidence="6 7" id="KW-0472">Membrane</keyword>
<sequence>MNFLTDTLAHIPAPAAYALLAAVVFAESVLLAGTLAPTLALLLTAGALAHTGHLDLPLVITVSTIAAIAGDLLAHSTGRLLGDRLRTGRLGRRVPAPAWHRAESLMARRGGQAVLLSRFVPVLRTLTPHLAGATRLPYRHIALYSALAAPAWAAAEAGAGYAAADSIGRLLTFGGPALALAALTAAGLLVIRAQATRRRSHR</sequence>
<evidence type="ECO:0000256" key="4">
    <source>
        <dbReference type="ARBA" id="ARBA00022692"/>
    </source>
</evidence>
<reference evidence="9" key="2">
    <citation type="submission" date="2020-09" db="EMBL/GenBank/DDBJ databases">
        <authorList>
            <person name="Sun Q."/>
            <person name="Ohkuma M."/>
        </authorList>
    </citation>
    <scope>NUCLEOTIDE SEQUENCE</scope>
    <source>
        <strain evidence="9">JCM 4122</strain>
    </source>
</reference>
<keyword evidence="4 7" id="KW-0812">Transmembrane</keyword>
<dbReference type="Pfam" id="PF09335">
    <property type="entry name" value="VTT_dom"/>
    <property type="match status" value="1"/>
</dbReference>
<dbReference type="AlphaFoldDB" id="A0A919BYA0"/>
<keyword evidence="3" id="KW-1003">Cell membrane</keyword>
<dbReference type="Proteomes" id="UP000632849">
    <property type="component" value="Unassembled WGS sequence"/>
</dbReference>
<feature type="transmembrane region" description="Helical" evidence="7">
    <location>
        <begin position="56"/>
        <end position="74"/>
    </location>
</feature>
<dbReference type="PANTHER" id="PTHR42709:SF6">
    <property type="entry name" value="UNDECAPRENYL PHOSPHATE TRANSPORTER A"/>
    <property type="match status" value="1"/>
</dbReference>
<dbReference type="GO" id="GO:0005886">
    <property type="term" value="C:plasma membrane"/>
    <property type="evidence" value="ECO:0007669"/>
    <property type="project" value="UniProtKB-SubCell"/>
</dbReference>
<gene>
    <name evidence="9" type="primary">dedA</name>
    <name evidence="9" type="ORF">GCM10017667_78340</name>
</gene>
<dbReference type="InterPro" id="IPR051311">
    <property type="entry name" value="DedA_domain"/>
</dbReference>
<feature type="transmembrane region" description="Helical" evidence="7">
    <location>
        <begin position="15"/>
        <end position="36"/>
    </location>
</feature>
<evidence type="ECO:0000256" key="3">
    <source>
        <dbReference type="ARBA" id="ARBA00022475"/>
    </source>
</evidence>
<name>A0A919BYA0_STRFL</name>
<keyword evidence="5 7" id="KW-1133">Transmembrane helix</keyword>
<comment type="caution">
    <text evidence="9">The sequence shown here is derived from an EMBL/GenBank/DDBJ whole genome shotgun (WGS) entry which is preliminary data.</text>
</comment>
<feature type="transmembrane region" description="Helical" evidence="7">
    <location>
        <begin position="170"/>
        <end position="191"/>
    </location>
</feature>
<evidence type="ECO:0000256" key="1">
    <source>
        <dbReference type="ARBA" id="ARBA00004651"/>
    </source>
</evidence>
<comment type="subcellular location">
    <subcellularLocation>
        <location evidence="1">Cell membrane</location>
        <topology evidence="1">Multi-pass membrane protein</topology>
    </subcellularLocation>
</comment>
<dbReference type="RefSeq" id="WP_190044857.1">
    <property type="nucleotide sequence ID" value="NZ_BNBE01000004.1"/>
</dbReference>
<dbReference type="PANTHER" id="PTHR42709">
    <property type="entry name" value="ALKALINE PHOSPHATASE LIKE PROTEIN"/>
    <property type="match status" value="1"/>
</dbReference>
<evidence type="ECO:0000259" key="8">
    <source>
        <dbReference type="Pfam" id="PF09335"/>
    </source>
</evidence>
<evidence type="ECO:0000256" key="6">
    <source>
        <dbReference type="ARBA" id="ARBA00023136"/>
    </source>
</evidence>
<protein>
    <submittedName>
        <fullName evidence="9">Membrane protein</fullName>
    </submittedName>
</protein>
<dbReference type="InterPro" id="IPR032816">
    <property type="entry name" value="VTT_dom"/>
</dbReference>
<evidence type="ECO:0000313" key="10">
    <source>
        <dbReference type="Proteomes" id="UP000632849"/>
    </source>
</evidence>